<dbReference type="AlphaFoldDB" id="A0A2U1Q7Q1"/>
<dbReference type="EMBL" id="PKPP01000342">
    <property type="protein sequence ID" value="PWA93993.1"/>
    <property type="molecule type" value="Genomic_DNA"/>
</dbReference>
<dbReference type="InterPro" id="IPR011990">
    <property type="entry name" value="TPR-like_helical_dom_sf"/>
</dbReference>
<keyword evidence="5" id="KW-1185">Reference proteome</keyword>
<evidence type="ECO:0000256" key="3">
    <source>
        <dbReference type="SAM" id="MobiDB-lite"/>
    </source>
</evidence>
<comment type="caution">
    <text evidence="4">The sequence shown here is derived from an EMBL/GenBank/DDBJ whole genome shotgun (WGS) entry which is preliminary data.</text>
</comment>
<feature type="repeat" description="PPR" evidence="2">
    <location>
        <begin position="285"/>
        <end position="319"/>
    </location>
</feature>
<organism evidence="4 5">
    <name type="scientific">Artemisia annua</name>
    <name type="common">Sweet wormwood</name>
    <dbReference type="NCBI Taxonomy" id="35608"/>
    <lineage>
        <taxon>Eukaryota</taxon>
        <taxon>Viridiplantae</taxon>
        <taxon>Streptophyta</taxon>
        <taxon>Embryophyta</taxon>
        <taxon>Tracheophyta</taxon>
        <taxon>Spermatophyta</taxon>
        <taxon>Magnoliopsida</taxon>
        <taxon>eudicotyledons</taxon>
        <taxon>Gunneridae</taxon>
        <taxon>Pentapetalae</taxon>
        <taxon>asterids</taxon>
        <taxon>campanulids</taxon>
        <taxon>Asterales</taxon>
        <taxon>Asteraceae</taxon>
        <taxon>Asteroideae</taxon>
        <taxon>Anthemideae</taxon>
        <taxon>Artemisiinae</taxon>
        <taxon>Artemisia</taxon>
    </lineage>
</organism>
<accession>A0A2U1Q7Q1</accession>
<dbReference type="PANTHER" id="PTHR46862">
    <property type="entry name" value="OS07G0661900 PROTEIN"/>
    <property type="match status" value="1"/>
</dbReference>
<reference evidence="4 5" key="1">
    <citation type="journal article" date="2018" name="Mol. Plant">
        <title>The genome of Artemisia annua provides insight into the evolution of Asteraceae family and artemisinin biosynthesis.</title>
        <authorList>
            <person name="Shen Q."/>
            <person name="Zhang L."/>
            <person name="Liao Z."/>
            <person name="Wang S."/>
            <person name="Yan T."/>
            <person name="Shi P."/>
            <person name="Liu M."/>
            <person name="Fu X."/>
            <person name="Pan Q."/>
            <person name="Wang Y."/>
            <person name="Lv Z."/>
            <person name="Lu X."/>
            <person name="Zhang F."/>
            <person name="Jiang W."/>
            <person name="Ma Y."/>
            <person name="Chen M."/>
            <person name="Hao X."/>
            <person name="Li L."/>
            <person name="Tang Y."/>
            <person name="Lv G."/>
            <person name="Zhou Y."/>
            <person name="Sun X."/>
            <person name="Brodelius P.E."/>
            <person name="Rose J.K.C."/>
            <person name="Tang K."/>
        </authorList>
    </citation>
    <scope>NUCLEOTIDE SEQUENCE [LARGE SCALE GENOMIC DNA]</scope>
    <source>
        <strain evidence="5">cv. Huhao1</strain>
        <tissue evidence="4">Leaf</tissue>
    </source>
</reference>
<evidence type="ECO:0000256" key="1">
    <source>
        <dbReference type="ARBA" id="ARBA00022737"/>
    </source>
</evidence>
<dbReference type="OrthoDB" id="185373at2759"/>
<sequence length="529" mass="59647">MKPCPKPLLQVDYGVLQWTETEISVMNSGSHSEITGRRWSCARLVTISTRGVIFNVDPVRPGHIRTFPAKTRSYPDISGQDPVRPGHIRTFPVKTRLEPVISGKVPVRPGHIRTFPAKTRSYPDISGQDPVISGKDPVRPGHIRTFPAKTRSYPDISGQDPVRPGHIRIFPAKTRLFPFKTRLYPVIHGQDPYSASNDSTYQQVVVHSLNSQGPQVPKAISGKCKIVTEKILSLKVDDDPTPLIAEWIHLLQPTRVDWIRINEKNDRLHFKIAELLLDEESFQSNIRDYSKLVDAHAELNQLKDAERIIIKMNKKGIEPDILTKTIMVHMYSKSGNLTLAKEAFESLRSVNAGDHKSSDSLMRDLESKNLKHLSLLRSYAQTADPLGAGRISNRMELAGYHPSLESCTYLVEAYSRKGNPDQARSHFDELSNLDINLMTSVLPVLQLMPIRIYRIKGCIFCYSLKKMELSSVATYLLKKVFHLQALGVLEANRDKLKPEEFEKVISAPMAGGFRKDAERQPKGLQIQIS</sequence>
<dbReference type="PANTHER" id="PTHR46862:SF2">
    <property type="entry name" value="OS02G0611400 PROTEIN"/>
    <property type="match status" value="1"/>
</dbReference>
<dbReference type="Gene3D" id="1.25.40.10">
    <property type="entry name" value="Tetratricopeptide repeat domain"/>
    <property type="match status" value="2"/>
</dbReference>
<evidence type="ECO:0000256" key="2">
    <source>
        <dbReference type="PROSITE-ProRule" id="PRU00708"/>
    </source>
</evidence>
<evidence type="ECO:0000313" key="5">
    <source>
        <dbReference type="Proteomes" id="UP000245207"/>
    </source>
</evidence>
<gene>
    <name evidence="4" type="ORF">CTI12_AA053840</name>
</gene>
<dbReference type="PROSITE" id="PS51375">
    <property type="entry name" value="PPR"/>
    <property type="match status" value="1"/>
</dbReference>
<feature type="region of interest" description="Disordered" evidence="3">
    <location>
        <begin position="117"/>
        <end position="139"/>
    </location>
</feature>
<proteinExistence type="predicted"/>
<keyword evidence="1" id="KW-0677">Repeat</keyword>
<dbReference type="Proteomes" id="UP000245207">
    <property type="component" value="Unassembled WGS sequence"/>
</dbReference>
<protein>
    <submittedName>
        <fullName evidence="4">Pentatricopeptide repeat-containing protein</fullName>
    </submittedName>
</protein>
<dbReference type="Pfam" id="PF13812">
    <property type="entry name" value="PPR_3"/>
    <property type="match status" value="1"/>
</dbReference>
<dbReference type="STRING" id="35608.A0A2U1Q7Q1"/>
<evidence type="ECO:0000313" key="4">
    <source>
        <dbReference type="EMBL" id="PWA93993.1"/>
    </source>
</evidence>
<dbReference type="Pfam" id="PF01535">
    <property type="entry name" value="PPR"/>
    <property type="match status" value="1"/>
</dbReference>
<name>A0A2U1Q7Q1_ARTAN</name>
<dbReference type="InterPro" id="IPR002885">
    <property type="entry name" value="PPR_rpt"/>
</dbReference>